<reference evidence="1 2" key="1">
    <citation type="journal article" date="2000" name="Nature">
        <title>The genome sequence of the plant pathogen Xylella fastidiosa.</title>
        <authorList>
            <person name="Simpson A.J."/>
            <person name="Reinach F.C."/>
            <person name="Arruda P."/>
            <person name="Abreu F.A."/>
            <person name="Acencio M."/>
            <person name="Alvarenga R."/>
            <person name="Alves L.M."/>
            <person name="Araya J.E."/>
            <person name="Baia G.S."/>
            <person name="Baptista C.S."/>
            <person name="Barros M.H."/>
            <person name="Bonaccorsi E.D."/>
            <person name="Bordin S."/>
            <person name="Bove J.M."/>
            <person name="Briones M.R."/>
            <person name="Bueno M.R."/>
            <person name="Camargo A.A."/>
            <person name="Camargo L.E."/>
            <person name="Carraro D.M."/>
            <person name="Carrer H."/>
            <person name="Colauto N.B."/>
            <person name="Colombo C."/>
            <person name="Costa F.F."/>
            <person name="Costa M.C."/>
            <person name="Costa-Neto C.M."/>
            <person name="Coutinho L.L."/>
            <person name="Cristofani M."/>
            <person name="Dias-Neto E."/>
            <person name="Docena C."/>
            <person name="El-Dorry H."/>
            <person name="Facincani A.P."/>
            <person name="Ferreira A.J."/>
            <person name="Ferreira V.C."/>
            <person name="Ferro J.A."/>
            <person name="Fraga J.S."/>
            <person name="Franca S.C."/>
            <person name="Franco M.C."/>
            <person name="Frohme M."/>
            <person name="Furlan L.R."/>
            <person name="Garnier M."/>
            <person name="Goldman G.H."/>
            <person name="Goldman M.H."/>
            <person name="Gomes S.L."/>
            <person name="Gruber A."/>
            <person name="Ho P.L."/>
            <person name="Hoheisel J.D."/>
            <person name="Junqueira M.L."/>
            <person name="Kemper E.L."/>
            <person name="Kitajima J.P."/>
            <person name="Krieger J.E."/>
            <person name="Kuramae E.E."/>
            <person name="Laigret F."/>
            <person name="Lambais M.R."/>
            <person name="Leite L.C."/>
            <person name="Lemos E.G."/>
            <person name="Lemos M.V."/>
            <person name="Lopes S.A."/>
            <person name="Lopes C.R."/>
            <person name="Machado J.A."/>
            <person name="Machado M.A."/>
            <person name="Madeira A.M."/>
            <person name="Madeira H.M."/>
            <person name="Marino C.L."/>
            <person name="Marques M.V."/>
            <person name="Martins E.A."/>
            <person name="Martins E.M."/>
            <person name="Matsukuma A.Y."/>
            <person name="Menck C.F."/>
            <person name="Miracca E.C."/>
            <person name="Miyaki C.Y."/>
            <person name="Monteriro-Vitorello C.B."/>
            <person name="Moon D.H."/>
            <person name="Nagai M.A."/>
            <person name="Nascimento A.L."/>
            <person name="Netto L.E."/>
            <person name="Nhani A.Jr."/>
            <person name="Nobrega F.G."/>
            <person name="Nunes L.R."/>
            <person name="Oliveira M.A."/>
            <person name="de Oliveira M.C."/>
            <person name="de Oliveira R.C."/>
            <person name="Palmieri D.A."/>
            <person name="Paris A."/>
            <person name="Peixoto B.R."/>
            <person name="Pereira G.A."/>
            <person name="Pereira H.A.Jr."/>
            <person name="Pesquero J.B."/>
            <person name="Quaggio R.B."/>
            <person name="Roberto P.G."/>
            <person name="Rodrigues V."/>
            <person name="de M Rosa A.J."/>
            <person name="de Rosa V.E.Jr."/>
            <person name="de Sa R.G."/>
            <person name="Santelli R.V."/>
            <person name="Sawasaki H.E."/>
            <person name="da Silva A.C."/>
            <person name="da Silva A.M."/>
            <person name="da Silva F.R."/>
            <person name="da Silva W.A.Jr."/>
            <person name="da Silveira J.F."/>
            <person name="Silvestri M.L."/>
            <person name="Siqueira W.J."/>
            <person name="de Souza A.A."/>
            <person name="de Souza A.P."/>
            <person name="Terenzi M.F."/>
            <person name="Truffi D."/>
            <person name="Tsai S.M."/>
            <person name="Tsuhako M.H."/>
            <person name="Vallada H."/>
            <person name="Van Sluys M.A."/>
            <person name="Verjovski-Almeida S."/>
            <person name="Vettore A.L."/>
            <person name="Zago M.A."/>
            <person name="Zatz M."/>
            <person name="Meidanis J."/>
            <person name="Setubal J.C."/>
        </authorList>
    </citation>
    <scope>NUCLEOTIDE SEQUENCE [LARGE SCALE GENOMIC DNA]</scope>
    <source>
        <strain evidence="1 2">9a5c</strain>
    </source>
</reference>
<dbReference type="PIR" id="G82816">
    <property type="entry name" value="G82816"/>
</dbReference>
<protein>
    <submittedName>
        <fullName evidence="1">Uncharacterized protein</fullName>
    </submittedName>
</protein>
<proteinExistence type="predicted"/>
<dbReference type="STRING" id="160492.XF_0350"/>
<dbReference type="Proteomes" id="UP000000812">
    <property type="component" value="Chromosome"/>
</dbReference>
<evidence type="ECO:0000313" key="2">
    <source>
        <dbReference type="Proteomes" id="UP000000812"/>
    </source>
</evidence>
<gene>
    <name evidence="1" type="ordered locus">XF_0350</name>
</gene>
<dbReference type="KEGG" id="xfa:XF_0350"/>
<name>Q9PGF2_XYLFA</name>
<evidence type="ECO:0000313" key="1">
    <source>
        <dbReference type="EMBL" id="AAF83160.1"/>
    </source>
</evidence>
<dbReference type="EMBL" id="AE003849">
    <property type="protein sequence ID" value="AAF83160.1"/>
    <property type="molecule type" value="Genomic_DNA"/>
</dbReference>
<accession>Q9PGF2</accession>
<dbReference type="HOGENOM" id="CLU_3399193_0_0_6"/>
<sequence length="31" mass="3627">MPGLHLDFFHLNRDPYRNAGFNMIDASVQLH</sequence>
<organism evidence="1 2">
    <name type="scientific">Xylella fastidiosa (strain 9a5c)</name>
    <dbReference type="NCBI Taxonomy" id="160492"/>
    <lineage>
        <taxon>Bacteria</taxon>
        <taxon>Pseudomonadati</taxon>
        <taxon>Pseudomonadota</taxon>
        <taxon>Gammaproteobacteria</taxon>
        <taxon>Lysobacterales</taxon>
        <taxon>Lysobacteraceae</taxon>
        <taxon>Xylella</taxon>
    </lineage>
</organism>
<dbReference type="AlphaFoldDB" id="Q9PGF2"/>